<keyword evidence="3" id="KW-0809">Transit peptide</keyword>
<comment type="caution">
    <text evidence="9">The sequence shown here is derived from an EMBL/GenBank/DDBJ whole genome shotgun (WGS) entry which is preliminary data.</text>
</comment>
<dbReference type="Gene3D" id="2.30.30.790">
    <property type="match status" value="1"/>
</dbReference>
<comment type="subcellular location">
    <subcellularLocation>
        <location evidence="1">Mitochondrion</location>
    </subcellularLocation>
</comment>
<dbReference type="EMBL" id="BTSX01000005">
    <property type="protein sequence ID" value="GMT01624.1"/>
    <property type="molecule type" value="Genomic_DNA"/>
</dbReference>
<dbReference type="GO" id="GO:0006412">
    <property type="term" value="P:translation"/>
    <property type="evidence" value="ECO:0007669"/>
    <property type="project" value="InterPro"/>
</dbReference>
<evidence type="ECO:0000256" key="7">
    <source>
        <dbReference type="ARBA" id="ARBA00035288"/>
    </source>
</evidence>
<feature type="non-terminal residue" evidence="9">
    <location>
        <position position="1"/>
    </location>
</feature>
<evidence type="ECO:0000256" key="8">
    <source>
        <dbReference type="ARBA" id="ARBA00035359"/>
    </source>
</evidence>
<evidence type="ECO:0000256" key="3">
    <source>
        <dbReference type="ARBA" id="ARBA00022946"/>
    </source>
</evidence>
<dbReference type="FunFam" id="2.30.30.790:FF:000002">
    <property type="entry name" value="39S ribosomal protein L19, mitochondrial"/>
    <property type="match status" value="1"/>
</dbReference>
<organism evidence="9 10">
    <name type="scientific">Pristionchus entomophagus</name>
    <dbReference type="NCBI Taxonomy" id="358040"/>
    <lineage>
        <taxon>Eukaryota</taxon>
        <taxon>Metazoa</taxon>
        <taxon>Ecdysozoa</taxon>
        <taxon>Nematoda</taxon>
        <taxon>Chromadorea</taxon>
        <taxon>Rhabditida</taxon>
        <taxon>Rhabditina</taxon>
        <taxon>Diplogasteromorpha</taxon>
        <taxon>Diplogasteroidea</taxon>
        <taxon>Neodiplogasteridae</taxon>
        <taxon>Pristionchus</taxon>
    </lineage>
</organism>
<dbReference type="GO" id="GO:0005762">
    <property type="term" value="C:mitochondrial large ribosomal subunit"/>
    <property type="evidence" value="ECO:0007669"/>
    <property type="project" value="TreeGrafter"/>
</dbReference>
<dbReference type="InterPro" id="IPR008991">
    <property type="entry name" value="Translation_prot_SH3-like_sf"/>
</dbReference>
<evidence type="ECO:0000313" key="10">
    <source>
        <dbReference type="Proteomes" id="UP001432027"/>
    </source>
</evidence>
<keyword evidence="10" id="KW-1185">Reference proteome</keyword>
<dbReference type="InterPro" id="IPR001857">
    <property type="entry name" value="Ribosomal_bL19"/>
</dbReference>
<name>A0AAV5U436_9BILA</name>
<keyword evidence="5" id="KW-0496">Mitochondrion</keyword>
<evidence type="ECO:0000313" key="9">
    <source>
        <dbReference type="EMBL" id="GMT01624.1"/>
    </source>
</evidence>
<reference evidence="9" key="1">
    <citation type="submission" date="2023-10" db="EMBL/GenBank/DDBJ databases">
        <title>Genome assembly of Pristionchus species.</title>
        <authorList>
            <person name="Yoshida K."/>
            <person name="Sommer R.J."/>
        </authorList>
    </citation>
    <scope>NUCLEOTIDE SEQUENCE</scope>
    <source>
        <strain evidence="9">RS0144</strain>
    </source>
</reference>
<dbReference type="Pfam" id="PF01245">
    <property type="entry name" value="Ribosomal_L19"/>
    <property type="match status" value="1"/>
</dbReference>
<keyword evidence="6" id="KW-0687">Ribonucleoprotein</keyword>
<dbReference type="PANTHER" id="PTHR15680:SF9">
    <property type="entry name" value="LARGE RIBOSOMAL SUBUNIT PROTEIN BL19M"/>
    <property type="match status" value="1"/>
</dbReference>
<protein>
    <recommendedName>
        <fullName evidence="7">Large ribosomal subunit protein bL19m</fullName>
    </recommendedName>
    <alternativeName>
        <fullName evidence="8">39S ribosomal protein L19, mitochondrial</fullName>
    </alternativeName>
</protein>
<evidence type="ECO:0000256" key="4">
    <source>
        <dbReference type="ARBA" id="ARBA00022980"/>
    </source>
</evidence>
<dbReference type="AlphaFoldDB" id="A0AAV5U436"/>
<evidence type="ECO:0000256" key="2">
    <source>
        <dbReference type="ARBA" id="ARBA00005781"/>
    </source>
</evidence>
<dbReference type="InterPro" id="IPR038657">
    <property type="entry name" value="Ribosomal_bL19_sf"/>
</dbReference>
<proteinExistence type="inferred from homology"/>
<sequence>AAMRSAVLAARRAATAVTAAAAASTTSGQTTAAAVANAGETASLRARAKALKHIDEFPEIYPDFVQSPVWNRRVPLKEALERTDMLERRMQLDVPEFYVGSIVAVTTTAAYLGAKEHRFVGICIRREKPGLLHQFTLRNVIDGQGVEVMYELYNPTIRKIETLKLEKRLDSDLSYLIDAHPEYSTVDPHMEPVAHPAGTPVPLNPLKVRLRPPPWTRRWEVMGPAGVANAWEDATPWFKRKFHKTKVNDYEKYDLVAAYRTGSSLEHELKVEEEMQEFERQRHAAGLTRRRIFRSAAAAK</sequence>
<dbReference type="SUPFAM" id="SSF50104">
    <property type="entry name" value="Translation proteins SH3-like domain"/>
    <property type="match status" value="1"/>
</dbReference>
<evidence type="ECO:0000256" key="1">
    <source>
        <dbReference type="ARBA" id="ARBA00004173"/>
    </source>
</evidence>
<dbReference type="PANTHER" id="PTHR15680">
    <property type="entry name" value="RIBOSOMAL PROTEIN L19"/>
    <property type="match status" value="1"/>
</dbReference>
<evidence type="ECO:0000256" key="5">
    <source>
        <dbReference type="ARBA" id="ARBA00023128"/>
    </source>
</evidence>
<accession>A0AAV5U436</accession>
<gene>
    <name evidence="9" type="ORF">PENTCL1PPCAC_23798</name>
</gene>
<dbReference type="Proteomes" id="UP001432027">
    <property type="component" value="Unassembled WGS sequence"/>
</dbReference>
<evidence type="ECO:0000256" key="6">
    <source>
        <dbReference type="ARBA" id="ARBA00023274"/>
    </source>
</evidence>
<keyword evidence="4" id="KW-0689">Ribosomal protein</keyword>
<dbReference type="GO" id="GO:0003735">
    <property type="term" value="F:structural constituent of ribosome"/>
    <property type="evidence" value="ECO:0007669"/>
    <property type="project" value="InterPro"/>
</dbReference>
<comment type="similarity">
    <text evidence="2">Belongs to the bacterial ribosomal protein bL19 family.</text>
</comment>